<evidence type="ECO:0000256" key="6">
    <source>
        <dbReference type="SAM" id="Phobius"/>
    </source>
</evidence>
<keyword evidence="10" id="KW-1185">Reference proteome</keyword>
<gene>
    <name evidence="9" type="ORF">ZT3D7_G395</name>
</gene>
<feature type="domain" description="Cardiolipin synthase N-terminal" evidence="8">
    <location>
        <begin position="46"/>
        <end position="87"/>
    </location>
</feature>
<evidence type="ECO:0000256" key="2">
    <source>
        <dbReference type="ARBA" id="ARBA00022475"/>
    </source>
</evidence>
<organism evidence="9 10">
    <name type="scientific">Zymoseptoria tritici (strain ST99CH_3D7)</name>
    <dbReference type="NCBI Taxonomy" id="1276538"/>
    <lineage>
        <taxon>Eukaryota</taxon>
        <taxon>Fungi</taxon>
        <taxon>Dikarya</taxon>
        <taxon>Ascomycota</taxon>
        <taxon>Pezizomycotina</taxon>
        <taxon>Dothideomycetes</taxon>
        <taxon>Dothideomycetidae</taxon>
        <taxon>Mycosphaerellales</taxon>
        <taxon>Mycosphaerellaceae</taxon>
        <taxon>Zymoseptoria</taxon>
    </lineage>
</organism>
<evidence type="ECO:0000259" key="8">
    <source>
        <dbReference type="Pfam" id="PF13396"/>
    </source>
</evidence>
<protein>
    <recommendedName>
        <fullName evidence="8">Cardiolipin synthase N-terminal domain-containing protein</fullName>
    </recommendedName>
</protein>
<evidence type="ECO:0000256" key="4">
    <source>
        <dbReference type="ARBA" id="ARBA00022989"/>
    </source>
</evidence>
<evidence type="ECO:0000256" key="3">
    <source>
        <dbReference type="ARBA" id="ARBA00022692"/>
    </source>
</evidence>
<feature type="transmembrane region" description="Helical" evidence="6">
    <location>
        <begin position="66"/>
        <end position="86"/>
    </location>
</feature>
<keyword evidence="7" id="KW-0732">Signal</keyword>
<keyword evidence="5 6" id="KW-0472">Membrane</keyword>
<feature type="transmembrane region" description="Helical" evidence="6">
    <location>
        <begin position="32"/>
        <end position="54"/>
    </location>
</feature>
<evidence type="ECO:0000256" key="5">
    <source>
        <dbReference type="ARBA" id="ARBA00023136"/>
    </source>
</evidence>
<keyword evidence="3 6" id="KW-0812">Transmembrane</keyword>
<keyword evidence="2" id="KW-1003">Cell membrane</keyword>
<evidence type="ECO:0000256" key="1">
    <source>
        <dbReference type="ARBA" id="ARBA00004651"/>
    </source>
</evidence>
<feature type="chain" id="PRO_5010865973" description="Cardiolipin synthase N-terminal domain-containing protein" evidence="7">
    <location>
        <begin position="17"/>
        <end position="102"/>
    </location>
</feature>
<dbReference type="Pfam" id="PF13396">
    <property type="entry name" value="PLDc_N"/>
    <property type="match status" value="1"/>
</dbReference>
<evidence type="ECO:0000313" key="9">
    <source>
        <dbReference type="EMBL" id="SMQ45251.1"/>
    </source>
</evidence>
<dbReference type="EMBL" id="LT853692">
    <property type="protein sequence ID" value="SMQ45251.1"/>
    <property type="molecule type" value="Genomic_DNA"/>
</dbReference>
<keyword evidence="4 6" id="KW-1133">Transmembrane helix</keyword>
<dbReference type="GO" id="GO:0005886">
    <property type="term" value="C:plasma membrane"/>
    <property type="evidence" value="ECO:0007669"/>
    <property type="project" value="UniProtKB-SubCell"/>
</dbReference>
<feature type="signal peptide" evidence="7">
    <location>
        <begin position="1"/>
        <end position="16"/>
    </location>
</feature>
<evidence type="ECO:0000256" key="7">
    <source>
        <dbReference type="SAM" id="SignalP"/>
    </source>
</evidence>
<dbReference type="Proteomes" id="UP000215127">
    <property type="component" value="Chromosome 1"/>
</dbReference>
<dbReference type="AlphaFoldDB" id="A0A1X7RDF5"/>
<evidence type="ECO:0000313" key="10">
    <source>
        <dbReference type="Proteomes" id="UP000215127"/>
    </source>
</evidence>
<accession>A0A1X7RDF5</accession>
<name>A0A1X7RDF5_ZYMT9</name>
<sequence>MFSLFLQFFLAALAFAAPIHDEIITIQADAWQYGTGGGIIGFIVLILDVIVWIEVAKSNRPVLHKVLWAVGVFLFPIVGMIVYWLFSNREAHNQGAGYEPIA</sequence>
<reference evidence="9 10" key="1">
    <citation type="submission" date="2016-06" db="EMBL/GenBank/DDBJ databases">
        <authorList>
            <person name="Kjaerup R.B."/>
            <person name="Dalgaard T.S."/>
            <person name="Juul-Madsen H.R."/>
        </authorList>
    </citation>
    <scope>NUCLEOTIDE SEQUENCE [LARGE SCALE GENOMIC DNA]</scope>
</reference>
<comment type="subcellular location">
    <subcellularLocation>
        <location evidence="1">Cell membrane</location>
        <topology evidence="1">Multi-pass membrane protein</topology>
    </subcellularLocation>
</comment>
<proteinExistence type="predicted"/>
<dbReference type="InterPro" id="IPR027379">
    <property type="entry name" value="CLS_N"/>
</dbReference>